<accession>A0A0J6F908</accession>
<dbReference type="Proteomes" id="UP000054567">
    <property type="component" value="Unassembled WGS sequence"/>
</dbReference>
<evidence type="ECO:0000313" key="1">
    <source>
        <dbReference type="EMBL" id="KMM66663.1"/>
    </source>
</evidence>
<evidence type="ECO:0000313" key="2">
    <source>
        <dbReference type="Proteomes" id="UP000054567"/>
    </source>
</evidence>
<reference evidence="2" key="3">
    <citation type="journal article" date="2010" name="Genome Res.">
        <title>Population genomic sequencing of Coccidioides fungi reveals recent hybridization and transposon control.</title>
        <authorList>
            <person name="Neafsey D.E."/>
            <person name="Barker B.M."/>
            <person name="Sharpton T.J."/>
            <person name="Stajich J.E."/>
            <person name="Park D.J."/>
            <person name="Whiston E."/>
            <person name="Hung C.-Y."/>
            <person name="McMahan C."/>
            <person name="White J."/>
            <person name="Sykes S."/>
            <person name="Heiman D."/>
            <person name="Young S."/>
            <person name="Zeng Q."/>
            <person name="Abouelleil A."/>
            <person name="Aftuck L."/>
            <person name="Bessette D."/>
            <person name="Brown A."/>
            <person name="FitzGerald M."/>
            <person name="Lui A."/>
            <person name="Macdonald J.P."/>
            <person name="Priest M."/>
            <person name="Orbach M.J."/>
            <person name="Galgiani J.N."/>
            <person name="Kirkland T.N."/>
            <person name="Cole G.T."/>
            <person name="Birren B.W."/>
            <person name="Henn M.R."/>
            <person name="Taylor J.W."/>
            <person name="Rounsley S.D."/>
        </authorList>
    </citation>
    <scope>NUCLEOTIDE SEQUENCE [LARGE SCALE GENOMIC DNA]</scope>
    <source>
        <strain evidence="2">RMSCC 3488</strain>
    </source>
</reference>
<organism evidence="1 2">
    <name type="scientific">Coccidioides posadasii RMSCC 3488</name>
    <dbReference type="NCBI Taxonomy" id="454284"/>
    <lineage>
        <taxon>Eukaryota</taxon>
        <taxon>Fungi</taxon>
        <taxon>Dikarya</taxon>
        <taxon>Ascomycota</taxon>
        <taxon>Pezizomycotina</taxon>
        <taxon>Eurotiomycetes</taxon>
        <taxon>Eurotiomycetidae</taxon>
        <taxon>Onygenales</taxon>
        <taxon>Onygenaceae</taxon>
        <taxon>Coccidioides</taxon>
    </lineage>
</organism>
<protein>
    <recommendedName>
        <fullName evidence="3">F-box domain-containing protein</fullName>
    </recommendedName>
</protein>
<reference evidence="2" key="2">
    <citation type="journal article" date="2009" name="Genome Res.">
        <title>Comparative genomic analyses of the human fungal pathogens Coccidioides and their relatives.</title>
        <authorList>
            <person name="Sharpton T.J."/>
            <person name="Stajich J.E."/>
            <person name="Rounsley S.D."/>
            <person name="Gardner M.J."/>
            <person name="Wortman J.R."/>
            <person name="Jordar V.S."/>
            <person name="Maiti R."/>
            <person name="Kodira C.D."/>
            <person name="Neafsey D.E."/>
            <person name="Zeng Q."/>
            <person name="Hung C.-Y."/>
            <person name="McMahan C."/>
            <person name="Muszewska A."/>
            <person name="Grynberg M."/>
            <person name="Mandel M.A."/>
            <person name="Kellner E.M."/>
            <person name="Barker B.M."/>
            <person name="Galgiani J.N."/>
            <person name="Orbach M.J."/>
            <person name="Kirkland T.N."/>
            <person name="Cole G.T."/>
            <person name="Henn M.R."/>
            <person name="Birren B.W."/>
            <person name="Taylor J.W."/>
        </authorList>
    </citation>
    <scope>NUCLEOTIDE SEQUENCE [LARGE SCALE GENOMIC DNA]</scope>
    <source>
        <strain evidence="2">RMSCC 3488</strain>
    </source>
</reference>
<dbReference type="AlphaFoldDB" id="A0A0J6F908"/>
<dbReference type="EMBL" id="DS268110">
    <property type="protein sequence ID" value="KMM66663.1"/>
    <property type="molecule type" value="Genomic_DNA"/>
</dbReference>
<reference evidence="1 2" key="1">
    <citation type="submission" date="2007-06" db="EMBL/GenBank/DDBJ databases">
        <title>The Genome Sequence of Coccidioides posadasii RMSCC_3488.</title>
        <authorList>
            <consortium name="Coccidioides Genome Resources Consortium"/>
            <consortium name="The Broad Institute Genome Sequencing Platform"/>
            <person name="Henn M.R."/>
            <person name="Sykes S."/>
            <person name="Young S."/>
            <person name="Jaffe D."/>
            <person name="Berlin A."/>
            <person name="Alvarez P."/>
            <person name="Butler J."/>
            <person name="Gnerre S."/>
            <person name="Grabherr M."/>
            <person name="Mauceli E."/>
            <person name="Brockman W."/>
            <person name="Kodira C."/>
            <person name="Alvarado L."/>
            <person name="Zeng Q."/>
            <person name="Crawford M."/>
            <person name="Antoine C."/>
            <person name="Devon K."/>
            <person name="Galgiani J."/>
            <person name="Orsborn K."/>
            <person name="Lewis M.L."/>
            <person name="Nusbaum C."/>
            <person name="Galagan J."/>
            <person name="Birren B."/>
        </authorList>
    </citation>
    <scope>NUCLEOTIDE SEQUENCE [LARGE SCALE GENOMIC DNA]</scope>
    <source>
        <strain evidence="1 2">RMSCC 3488</strain>
    </source>
</reference>
<gene>
    <name evidence="1" type="ORF">CPAG_03001</name>
</gene>
<dbReference type="OrthoDB" id="4207499at2759"/>
<proteinExistence type="predicted"/>
<name>A0A0J6F908_COCPO</name>
<sequence length="449" mass="51342">MANSIFKHPSDMQNKSSTRPLLLKLPHAIHRQVYVLLGLIIPSTSQVTLSYPPEYFVFVWSAQSKTFREIDDDPRPPVSNQLFYVSREMADDALQAFYSENKVVLHTFNALFALRNLSPLALRSLTFLSINIKIRKPITERFPTRSNELACGRQVVEEWKRCCDRLAAHIQPNVLELKLNLDTADTHIGSAMLRTLSALPILKECSVAFEMTSSRELQPLTERTIVSCPPFRFEDLPIELQLKILEYAGLSAPGDLRWLKGIGYILNTCAEMACGIRGWPAIRYIGCHIFRARYNSRDPCWTFPASLFLFSYLIDLKDYAPGSSSIALWIDRLDYITRHLNVSNLVLSLYLECTERSCGQALDVDVENRLQHDVAMPEVYKRIVEPLTRIKGLKDLFVHMGRRGRQGNFLNSVRDKQEAELEQVVMGPLYDAVARGKYWSRPPSPICRM</sequence>
<dbReference type="VEuPathDB" id="FungiDB:CPAG_03001"/>
<evidence type="ECO:0008006" key="3">
    <source>
        <dbReference type="Google" id="ProtNLM"/>
    </source>
</evidence>